<dbReference type="EMBL" id="BAABCN010000004">
    <property type="protein sequence ID" value="GAA3878617.1"/>
    <property type="molecule type" value="Genomic_DNA"/>
</dbReference>
<dbReference type="InterPro" id="IPR012136">
    <property type="entry name" value="NADH_DH_b"/>
</dbReference>
<feature type="transmembrane region" description="Helical" evidence="16">
    <location>
        <begin position="89"/>
        <end position="107"/>
    </location>
</feature>
<keyword evidence="7 15" id="KW-0997">Cell inner membrane</keyword>
<evidence type="ECO:0000256" key="4">
    <source>
        <dbReference type="ARBA" id="ARBA00012943"/>
    </source>
</evidence>
<dbReference type="RefSeq" id="WP_345066022.1">
    <property type="nucleotide sequence ID" value="NZ_BAABCN010000004.1"/>
</dbReference>
<keyword evidence="13 15" id="KW-0472">Membrane</keyword>
<evidence type="ECO:0000256" key="7">
    <source>
        <dbReference type="ARBA" id="ARBA00022519"/>
    </source>
</evidence>
<comment type="catalytic activity">
    <reaction evidence="14 15">
        <text>NAD(+) + NADPH + H(+)(in) = NADH + NADP(+) + H(+)(out)</text>
        <dbReference type="Rhea" id="RHEA:47992"/>
        <dbReference type="ChEBI" id="CHEBI:15378"/>
        <dbReference type="ChEBI" id="CHEBI:57540"/>
        <dbReference type="ChEBI" id="CHEBI:57783"/>
        <dbReference type="ChEBI" id="CHEBI:57945"/>
        <dbReference type="ChEBI" id="CHEBI:58349"/>
        <dbReference type="EC" id="7.1.1.1"/>
    </reaction>
</comment>
<comment type="subcellular location">
    <subcellularLocation>
        <location evidence="2">Cell inner membrane</location>
        <topology evidence="2">Multi-pass membrane protein</topology>
    </subcellularLocation>
</comment>
<feature type="transmembrane region" description="Helical" evidence="16">
    <location>
        <begin position="151"/>
        <end position="174"/>
    </location>
</feature>
<dbReference type="PANTHER" id="PTHR44758">
    <property type="entry name" value="NAD(P) TRANSHYDROGENASE SUBUNIT BETA"/>
    <property type="match status" value="1"/>
</dbReference>
<keyword evidence="11 16" id="KW-1133">Transmembrane helix</keyword>
<evidence type="ECO:0000256" key="10">
    <source>
        <dbReference type="ARBA" id="ARBA00022967"/>
    </source>
</evidence>
<organism evidence="18 19">
    <name type="scientific">Leifsonia kafniensis</name>
    <dbReference type="NCBI Taxonomy" id="475957"/>
    <lineage>
        <taxon>Bacteria</taxon>
        <taxon>Bacillati</taxon>
        <taxon>Actinomycetota</taxon>
        <taxon>Actinomycetes</taxon>
        <taxon>Micrococcales</taxon>
        <taxon>Microbacteriaceae</taxon>
        <taxon>Leifsonia</taxon>
    </lineage>
</organism>
<sequence length="457" mass="46703">MSLLSPEWTALLYLVSAVCFILALKGLSSPKSARRGNLIGAGGALLAVVTVFLSAKLDNIPYILIAIAVGTAIAAPIARRVQMTQMPQLVALFNGVGGGAAALVAVLELSHNADPWVRLAIVFTMLVGAVSFGGSAVTVAKLQELISTRPLVFPGMRWVSILVVVAAFTAGGFVIATGSIGWAAVLLILGLVAGLLLVLPVGGADVPIVISLLNAFTGLAVAASGVVLSNVLLVVAGTLVGASGTILTRAMASAMGRGVSGIMFGAFRGGSTAGSTVQSERPVRSMGPDDVAVLLGYAQRVVIVPGYGLAVAQGQHAIAELATALEARGTEVVFAIHPVAGRMPGHMNVLLAEANVPYESLKEMAEVNPEFKNTDVALVVGANDVVNPAAKSSPGSPIFGMPILEVGDAGQVVFLKRSMRPGFAGIENELLYDPKTSLLFGDAKDSLTKVLSAVKAL</sequence>
<evidence type="ECO:0000256" key="11">
    <source>
        <dbReference type="ARBA" id="ARBA00022989"/>
    </source>
</evidence>
<gene>
    <name evidence="18" type="ORF">GCM10022381_21250</name>
</gene>
<keyword evidence="6 15" id="KW-1003">Cell membrane</keyword>
<evidence type="ECO:0000259" key="17">
    <source>
        <dbReference type="Pfam" id="PF02233"/>
    </source>
</evidence>
<feature type="transmembrane region" description="Helical" evidence="16">
    <location>
        <begin position="119"/>
        <end position="139"/>
    </location>
</feature>
<evidence type="ECO:0000256" key="3">
    <source>
        <dbReference type="ARBA" id="ARBA00007919"/>
    </source>
</evidence>
<evidence type="ECO:0000256" key="2">
    <source>
        <dbReference type="ARBA" id="ARBA00004429"/>
    </source>
</evidence>
<evidence type="ECO:0000256" key="12">
    <source>
        <dbReference type="ARBA" id="ARBA00023027"/>
    </source>
</evidence>
<evidence type="ECO:0000256" key="9">
    <source>
        <dbReference type="ARBA" id="ARBA00022857"/>
    </source>
</evidence>
<evidence type="ECO:0000256" key="16">
    <source>
        <dbReference type="SAM" id="Phobius"/>
    </source>
</evidence>
<dbReference type="Pfam" id="PF02233">
    <property type="entry name" value="PNTB"/>
    <property type="match status" value="1"/>
</dbReference>
<keyword evidence="8 16" id="KW-0812">Transmembrane</keyword>
<evidence type="ECO:0000256" key="5">
    <source>
        <dbReference type="ARBA" id="ARBA00014581"/>
    </source>
</evidence>
<comment type="similarity">
    <text evidence="3 15">Belongs to the PNT beta subunit family.</text>
</comment>
<dbReference type="SUPFAM" id="SSF52467">
    <property type="entry name" value="DHS-like NAD/FAD-binding domain"/>
    <property type="match status" value="1"/>
</dbReference>
<evidence type="ECO:0000256" key="6">
    <source>
        <dbReference type="ARBA" id="ARBA00022475"/>
    </source>
</evidence>
<feature type="transmembrane region" description="Helical" evidence="16">
    <location>
        <begin position="231"/>
        <end position="252"/>
    </location>
</feature>
<evidence type="ECO:0000256" key="8">
    <source>
        <dbReference type="ARBA" id="ARBA00022692"/>
    </source>
</evidence>
<dbReference type="EC" id="7.1.1.1" evidence="4 15"/>
<reference evidence="19" key="1">
    <citation type="journal article" date="2019" name="Int. J. Syst. Evol. Microbiol.">
        <title>The Global Catalogue of Microorganisms (GCM) 10K type strain sequencing project: providing services to taxonomists for standard genome sequencing and annotation.</title>
        <authorList>
            <consortium name="The Broad Institute Genomics Platform"/>
            <consortium name="The Broad Institute Genome Sequencing Center for Infectious Disease"/>
            <person name="Wu L."/>
            <person name="Ma J."/>
        </authorList>
    </citation>
    <scope>NUCLEOTIDE SEQUENCE [LARGE SCALE GENOMIC DNA]</scope>
    <source>
        <strain evidence="19">JCM 17021</strain>
    </source>
</reference>
<protein>
    <recommendedName>
        <fullName evidence="5 15">NAD(P) transhydrogenase subunit beta</fullName>
        <ecNumber evidence="4 15">7.1.1.1</ecNumber>
    </recommendedName>
    <alternativeName>
        <fullName evidence="15">Nicotinamide nucleotide transhydrogenase subunit beta</fullName>
    </alternativeName>
</protein>
<keyword evidence="12 15" id="KW-0520">NAD</keyword>
<keyword evidence="10 15" id="KW-1278">Translocase</keyword>
<keyword evidence="9 15" id="KW-0521">NADP</keyword>
<feature type="transmembrane region" description="Helical" evidence="16">
    <location>
        <begin position="36"/>
        <end position="54"/>
    </location>
</feature>
<dbReference type="PIRSF" id="PIRSF000204">
    <property type="entry name" value="PNTB"/>
    <property type="match status" value="1"/>
</dbReference>
<keyword evidence="19" id="KW-1185">Reference proteome</keyword>
<feature type="transmembrane region" description="Helical" evidence="16">
    <location>
        <begin position="6"/>
        <end position="24"/>
    </location>
</feature>
<comment type="caution">
    <text evidence="18">The sequence shown here is derived from an EMBL/GenBank/DDBJ whole genome shotgun (WGS) entry which is preliminary data.</text>
</comment>
<evidence type="ECO:0000256" key="1">
    <source>
        <dbReference type="ARBA" id="ARBA00003943"/>
    </source>
</evidence>
<dbReference type="PANTHER" id="PTHR44758:SF1">
    <property type="entry name" value="NAD(P) TRANSHYDROGENASE SUBUNIT BETA"/>
    <property type="match status" value="1"/>
</dbReference>
<comment type="function">
    <text evidence="1 15">The transhydrogenation between NADH and NADP is coupled to respiration and ATP hydrolysis and functions as a proton pump across the membrane.</text>
</comment>
<evidence type="ECO:0000313" key="18">
    <source>
        <dbReference type="EMBL" id="GAA3878617.1"/>
    </source>
</evidence>
<dbReference type="InterPro" id="IPR034300">
    <property type="entry name" value="PNTB-like"/>
</dbReference>
<accession>A0ABP7KKR6</accession>
<evidence type="ECO:0000313" key="19">
    <source>
        <dbReference type="Proteomes" id="UP001501803"/>
    </source>
</evidence>
<dbReference type="InterPro" id="IPR029035">
    <property type="entry name" value="DHS-like_NAD/FAD-binding_dom"/>
</dbReference>
<evidence type="ECO:0000256" key="14">
    <source>
        <dbReference type="ARBA" id="ARBA00048202"/>
    </source>
</evidence>
<evidence type="ECO:0000256" key="15">
    <source>
        <dbReference type="PIRNR" id="PIRNR000204"/>
    </source>
</evidence>
<dbReference type="Gene3D" id="3.40.50.1220">
    <property type="entry name" value="TPP-binding domain"/>
    <property type="match status" value="1"/>
</dbReference>
<feature type="domain" description="NADP transhydrogenase beta-like" evidence="17">
    <location>
        <begin position="11"/>
        <end position="452"/>
    </location>
</feature>
<name>A0ABP7KKR6_9MICO</name>
<feature type="transmembrane region" description="Helical" evidence="16">
    <location>
        <begin position="60"/>
        <end position="77"/>
    </location>
</feature>
<evidence type="ECO:0000256" key="13">
    <source>
        <dbReference type="ARBA" id="ARBA00023136"/>
    </source>
</evidence>
<dbReference type="Proteomes" id="UP001501803">
    <property type="component" value="Unassembled WGS sequence"/>
</dbReference>
<proteinExistence type="inferred from homology"/>